<dbReference type="InterPro" id="IPR036291">
    <property type="entry name" value="NAD(P)-bd_dom_sf"/>
</dbReference>
<dbReference type="InterPro" id="IPR050177">
    <property type="entry name" value="Lipid_A_modif_metabolic_enz"/>
</dbReference>
<keyword evidence="3" id="KW-1185">Reference proteome</keyword>
<sequence length="294" mass="31096">MSRYLVTGGAGRLGRSVVTVLAEAGHEVVSLDRAEVDGLPATQLVRELSDAASLVDILRDHRPDAIVHLAAIAVPFSAPDDVIFRTNTSLAFAVLDAAKQAGVGTVLIASSPTVIGYNAPTGWTPSALPIDETHPVAPWNAYALAKVAIEGLVAAEVRAGTPLRLGLFRPCYVIAPEEWAGAPTQQSHTIAERLNDPALSAVALFNYVDARDAGEFVLAWLTQPDAAPNGSVFFVGAADSLVREPVPEALARLVPQSAPLAASLGATDPVFSSRRAEQLLGWKAKRTWRTETRE</sequence>
<reference evidence="2" key="1">
    <citation type="journal article" date="2014" name="Int. J. Syst. Evol. Microbiol.">
        <title>Complete genome of a new Firmicutes species belonging to the dominant human colonic microbiota ('Ruminococcus bicirculans') reveals two chromosomes and a selective capacity to utilize plant glucans.</title>
        <authorList>
            <consortium name="NISC Comparative Sequencing Program"/>
            <person name="Wegmann U."/>
            <person name="Louis P."/>
            <person name="Goesmann A."/>
            <person name="Henrissat B."/>
            <person name="Duncan S.H."/>
            <person name="Flint H.J."/>
        </authorList>
    </citation>
    <scope>NUCLEOTIDE SEQUENCE</scope>
    <source>
        <strain evidence="2">JCM 17590</strain>
    </source>
</reference>
<evidence type="ECO:0000259" key="1">
    <source>
        <dbReference type="Pfam" id="PF01370"/>
    </source>
</evidence>
<dbReference type="PANTHER" id="PTHR43245">
    <property type="entry name" value="BIFUNCTIONAL POLYMYXIN RESISTANCE PROTEIN ARNA"/>
    <property type="match status" value="1"/>
</dbReference>
<dbReference type="InterPro" id="IPR001509">
    <property type="entry name" value="Epimerase_deHydtase"/>
</dbReference>
<dbReference type="PANTHER" id="PTHR43245:SF55">
    <property type="entry name" value="NAD(P)-BINDING DOMAIN-CONTAINING PROTEIN"/>
    <property type="match status" value="1"/>
</dbReference>
<gene>
    <name evidence="2" type="ORF">GCM10022286_10740</name>
</gene>
<dbReference type="SUPFAM" id="SSF51735">
    <property type="entry name" value="NAD(P)-binding Rossmann-fold domains"/>
    <property type="match status" value="1"/>
</dbReference>
<comment type="caution">
    <text evidence="2">The sequence shown here is derived from an EMBL/GenBank/DDBJ whole genome shotgun (WGS) entry which is preliminary data.</text>
</comment>
<accession>A0ABP7ZIF8</accession>
<proteinExistence type="predicted"/>
<organism evidence="2 3">
    <name type="scientific">Gryllotalpicola daejeonensis</name>
    <dbReference type="NCBI Taxonomy" id="993087"/>
    <lineage>
        <taxon>Bacteria</taxon>
        <taxon>Bacillati</taxon>
        <taxon>Actinomycetota</taxon>
        <taxon>Actinomycetes</taxon>
        <taxon>Micrococcales</taxon>
        <taxon>Microbacteriaceae</taxon>
        <taxon>Gryllotalpicola</taxon>
    </lineage>
</organism>
<dbReference type="Pfam" id="PF01370">
    <property type="entry name" value="Epimerase"/>
    <property type="match status" value="1"/>
</dbReference>
<dbReference type="Proteomes" id="UP001415169">
    <property type="component" value="Unassembled WGS sequence"/>
</dbReference>
<name>A0ABP7ZIF8_9MICO</name>
<dbReference type="Gene3D" id="3.40.50.720">
    <property type="entry name" value="NAD(P)-binding Rossmann-like Domain"/>
    <property type="match status" value="1"/>
</dbReference>
<protein>
    <submittedName>
        <fullName evidence="2">NAD(P)-dependent oxidoreductase</fullName>
    </submittedName>
</protein>
<dbReference type="EMBL" id="BAABBV010000001">
    <property type="protein sequence ID" value="GAA4158203.1"/>
    <property type="molecule type" value="Genomic_DNA"/>
</dbReference>
<reference evidence="2" key="2">
    <citation type="submission" date="2023-12" db="EMBL/GenBank/DDBJ databases">
        <authorList>
            <person name="Sun Q."/>
            <person name="Inoue M."/>
        </authorList>
    </citation>
    <scope>NUCLEOTIDE SEQUENCE</scope>
    <source>
        <strain evidence="2">JCM 17590</strain>
    </source>
</reference>
<evidence type="ECO:0000313" key="3">
    <source>
        <dbReference type="Proteomes" id="UP001415169"/>
    </source>
</evidence>
<dbReference type="RefSeq" id="WP_344790720.1">
    <property type="nucleotide sequence ID" value="NZ_BAABBV010000001.1"/>
</dbReference>
<evidence type="ECO:0000313" key="2">
    <source>
        <dbReference type="EMBL" id="GAA4158203.1"/>
    </source>
</evidence>
<feature type="domain" description="NAD-dependent epimerase/dehydratase" evidence="1">
    <location>
        <begin position="5"/>
        <end position="236"/>
    </location>
</feature>